<feature type="compositionally biased region" description="Basic and acidic residues" evidence="1">
    <location>
        <begin position="51"/>
        <end position="60"/>
    </location>
</feature>
<sequence length="333" mass="36380">MDKKNPKPPRKFTPKVKPKPKPKSTKIETVVEDEQKSGDTRVRLRRLVQRVGDRQPKVEKQSSVQDAFPGGLSLSPRTFDSGNGKSSGSESKFSANEKNGSTHSSTAFEDQSDTSLIDVTDDTSLMDVTGDTLLHVTGDTSLLHVTDDTTDEEDYMEPWDPDSNYPITLPLRKPYSGNPAILDEEEFGEAATNVEYDGDNLNSAEELGLLQDISEQPKMIMFKLPAILPRIEQPVSSKGKEKIGTSKVSKKGTNLLELPSGCIGKMQVYKSGAVKLKIGETLYDVSSGTKTKFAQDVVAINTEKKNYSVLGAVTVNTKAIVVPDIDAIDLLKD</sequence>
<reference evidence="3" key="1">
    <citation type="journal article" date="2017" name="Front. Plant Sci.">
        <title>Climate Clever Clovers: New Paradigm to Reduce the Environmental Footprint of Ruminants by Breeding Low Methanogenic Forages Utilizing Haplotype Variation.</title>
        <authorList>
            <person name="Kaur P."/>
            <person name="Appels R."/>
            <person name="Bayer P.E."/>
            <person name="Keeble-Gagnere G."/>
            <person name="Wang J."/>
            <person name="Hirakawa H."/>
            <person name="Shirasawa K."/>
            <person name="Vercoe P."/>
            <person name="Stefanova K."/>
            <person name="Durmic Z."/>
            <person name="Nichols P."/>
            <person name="Revell C."/>
            <person name="Isobe S.N."/>
            <person name="Edwards D."/>
            <person name="Erskine W."/>
        </authorList>
    </citation>
    <scope>NUCLEOTIDE SEQUENCE [LARGE SCALE GENOMIC DNA]</scope>
    <source>
        <strain evidence="3">cv. Daliak</strain>
    </source>
</reference>
<dbReference type="PANTHER" id="PTHR13408">
    <property type="entry name" value="DNA-DIRECTED RNA POLYMERASE III"/>
    <property type="match status" value="1"/>
</dbReference>
<name>A0A2Z6PKR7_TRISU</name>
<dbReference type="InterPro" id="IPR007811">
    <property type="entry name" value="RPC4"/>
</dbReference>
<feature type="compositionally biased region" description="Basic residues" evidence="1">
    <location>
        <begin position="1"/>
        <end position="24"/>
    </location>
</feature>
<dbReference type="GO" id="GO:0005666">
    <property type="term" value="C:RNA polymerase III complex"/>
    <property type="evidence" value="ECO:0007669"/>
    <property type="project" value="InterPro"/>
</dbReference>
<dbReference type="EMBL" id="DF974141">
    <property type="protein sequence ID" value="GAU45667.1"/>
    <property type="molecule type" value="Genomic_DNA"/>
</dbReference>
<feature type="compositionally biased region" description="Polar residues" evidence="1">
    <location>
        <begin position="98"/>
        <end position="113"/>
    </location>
</feature>
<dbReference type="Proteomes" id="UP000242715">
    <property type="component" value="Unassembled WGS sequence"/>
</dbReference>
<dbReference type="OrthoDB" id="5836119at2759"/>
<gene>
    <name evidence="2" type="ORF">TSUD_268340</name>
</gene>
<dbReference type="GO" id="GO:0003677">
    <property type="term" value="F:DNA binding"/>
    <property type="evidence" value="ECO:0007669"/>
    <property type="project" value="InterPro"/>
</dbReference>
<feature type="compositionally biased region" description="Low complexity" evidence="1">
    <location>
        <begin position="81"/>
        <end position="97"/>
    </location>
</feature>
<dbReference type="Pfam" id="PF05132">
    <property type="entry name" value="RNA_pol_Rpc4"/>
    <property type="match status" value="1"/>
</dbReference>
<protein>
    <recommendedName>
        <fullName evidence="4">DNA-directed RNA polymerase III subunit RPC4</fullName>
    </recommendedName>
</protein>
<accession>A0A2Z6PKR7</accession>
<organism evidence="2 3">
    <name type="scientific">Trifolium subterraneum</name>
    <name type="common">Subterranean clover</name>
    <dbReference type="NCBI Taxonomy" id="3900"/>
    <lineage>
        <taxon>Eukaryota</taxon>
        <taxon>Viridiplantae</taxon>
        <taxon>Streptophyta</taxon>
        <taxon>Embryophyta</taxon>
        <taxon>Tracheophyta</taxon>
        <taxon>Spermatophyta</taxon>
        <taxon>Magnoliopsida</taxon>
        <taxon>eudicotyledons</taxon>
        <taxon>Gunneridae</taxon>
        <taxon>Pentapetalae</taxon>
        <taxon>rosids</taxon>
        <taxon>fabids</taxon>
        <taxon>Fabales</taxon>
        <taxon>Fabaceae</taxon>
        <taxon>Papilionoideae</taxon>
        <taxon>50 kb inversion clade</taxon>
        <taxon>NPAAA clade</taxon>
        <taxon>Hologalegina</taxon>
        <taxon>IRL clade</taxon>
        <taxon>Trifolieae</taxon>
        <taxon>Trifolium</taxon>
    </lineage>
</organism>
<keyword evidence="3" id="KW-1185">Reference proteome</keyword>
<dbReference type="PANTHER" id="PTHR13408:SF12">
    <property type="entry name" value="DNA-DIRECTED RNA POLYMERASE III SUBUNIT RPC4-RELATED"/>
    <property type="match status" value="1"/>
</dbReference>
<dbReference type="GO" id="GO:0042797">
    <property type="term" value="P:tRNA transcription by RNA polymerase III"/>
    <property type="evidence" value="ECO:0007669"/>
    <property type="project" value="TreeGrafter"/>
</dbReference>
<evidence type="ECO:0000313" key="2">
    <source>
        <dbReference type="EMBL" id="GAU45667.1"/>
    </source>
</evidence>
<evidence type="ECO:0000313" key="3">
    <source>
        <dbReference type="Proteomes" id="UP000242715"/>
    </source>
</evidence>
<proteinExistence type="predicted"/>
<dbReference type="AlphaFoldDB" id="A0A2Z6PKR7"/>
<evidence type="ECO:0008006" key="4">
    <source>
        <dbReference type="Google" id="ProtNLM"/>
    </source>
</evidence>
<feature type="compositionally biased region" description="Basic and acidic residues" evidence="1">
    <location>
        <begin position="33"/>
        <end position="42"/>
    </location>
</feature>
<evidence type="ECO:0000256" key="1">
    <source>
        <dbReference type="SAM" id="MobiDB-lite"/>
    </source>
</evidence>
<feature type="region of interest" description="Disordered" evidence="1">
    <location>
        <begin position="1"/>
        <end position="113"/>
    </location>
</feature>